<keyword evidence="3" id="KW-0808">Transferase</keyword>
<comment type="similarity">
    <text evidence="1">Belongs to the amidase family.</text>
</comment>
<comment type="caution">
    <text evidence="3">The sequence shown here is derived from an EMBL/GenBank/DDBJ whole genome shotgun (WGS) entry which is preliminary data.</text>
</comment>
<dbReference type="AlphaFoldDB" id="A0A419EVD7"/>
<name>A0A419EVD7_9BACT</name>
<feature type="domain" description="Amidase" evidence="2">
    <location>
        <begin position="26"/>
        <end position="332"/>
    </location>
</feature>
<protein>
    <submittedName>
        <fullName evidence="3">Asp-tRNA(Asn)/Glu-tRNA(Gln) amidotransferase subunit GatA</fullName>
    </submittedName>
</protein>
<evidence type="ECO:0000256" key="1">
    <source>
        <dbReference type="ARBA" id="ARBA00009199"/>
    </source>
</evidence>
<evidence type="ECO:0000313" key="3">
    <source>
        <dbReference type="EMBL" id="RJP68350.1"/>
    </source>
</evidence>
<dbReference type="SUPFAM" id="SSF75304">
    <property type="entry name" value="Amidase signature (AS) enzymes"/>
    <property type="match status" value="1"/>
</dbReference>
<reference evidence="3 4" key="1">
    <citation type="journal article" date="2017" name="ISME J.">
        <title>Energy and carbon metabolisms in a deep terrestrial subsurface fluid microbial community.</title>
        <authorList>
            <person name="Momper L."/>
            <person name="Jungbluth S.P."/>
            <person name="Lee M.D."/>
            <person name="Amend J.P."/>
        </authorList>
    </citation>
    <scope>NUCLEOTIDE SEQUENCE [LARGE SCALE GENOMIC DNA]</scope>
    <source>
        <strain evidence="3">SURF_17</strain>
    </source>
</reference>
<dbReference type="InterPro" id="IPR020556">
    <property type="entry name" value="Amidase_CS"/>
</dbReference>
<dbReference type="PANTHER" id="PTHR11895">
    <property type="entry name" value="TRANSAMIDASE"/>
    <property type="match status" value="1"/>
</dbReference>
<dbReference type="PROSITE" id="PS00571">
    <property type="entry name" value="AMIDASES"/>
    <property type="match status" value="1"/>
</dbReference>
<sequence>MPNELSTMTIAELAPLLKSRKISPVELTRSVLERIEQLQPKLNAYITVDSGGALKAARSAERQISKGKYHGPLHGIPVSLKDLYQTKGLLTTAGSKIMKDWVPDTDATSVAKLREAGAIIVGKTNLHEFAMGGTTQNPHFGGTRNPYNAECIPGGSSGGSAAAVATGMCIASTGSDTGGSIRTPSALCGIVGIKPTYGRVSLHGIVPLAWSLDHVGPMTKCVRDAAIMLTVMSGHDPKDPYSAPGKAPNFARLLKDDVKKLKIGIEPSFCFAGVDDEVADGVKNALKQLEKLGAHVVEVTIPSIELTSAVESVIITAEAACYHENNLRNRAADYGNDVRVLLEAGAAFSAIH</sequence>
<dbReference type="PANTHER" id="PTHR11895:SF7">
    <property type="entry name" value="GLUTAMYL-TRNA(GLN) AMIDOTRANSFERASE SUBUNIT A, MITOCHONDRIAL"/>
    <property type="match status" value="1"/>
</dbReference>
<dbReference type="InterPro" id="IPR000120">
    <property type="entry name" value="Amidase"/>
</dbReference>
<accession>A0A419EVD7</accession>
<proteinExistence type="inferred from homology"/>
<dbReference type="InterPro" id="IPR023631">
    <property type="entry name" value="Amidase_dom"/>
</dbReference>
<gene>
    <name evidence="3" type="primary">gatA</name>
    <name evidence="3" type="ORF">C4532_12960</name>
</gene>
<evidence type="ECO:0000259" key="2">
    <source>
        <dbReference type="Pfam" id="PF01425"/>
    </source>
</evidence>
<organism evidence="3 4">
    <name type="scientific">Candidatus Abyssobacteria bacterium SURF_17</name>
    <dbReference type="NCBI Taxonomy" id="2093361"/>
    <lineage>
        <taxon>Bacteria</taxon>
        <taxon>Pseudomonadati</taxon>
        <taxon>Candidatus Hydrogenedentota</taxon>
        <taxon>Candidatus Abyssobacteria</taxon>
    </lineage>
</organism>
<dbReference type="EMBL" id="QZKI01000092">
    <property type="protein sequence ID" value="RJP68350.1"/>
    <property type="molecule type" value="Genomic_DNA"/>
</dbReference>
<dbReference type="Proteomes" id="UP000285961">
    <property type="component" value="Unassembled WGS sequence"/>
</dbReference>
<dbReference type="GO" id="GO:0016740">
    <property type="term" value="F:transferase activity"/>
    <property type="evidence" value="ECO:0007669"/>
    <property type="project" value="UniProtKB-KW"/>
</dbReference>
<dbReference type="Gene3D" id="3.90.1300.10">
    <property type="entry name" value="Amidase signature (AS) domain"/>
    <property type="match status" value="1"/>
</dbReference>
<dbReference type="InterPro" id="IPR036928">
    <property type="entry name" value="AS_sf"/>
</dbReference>
<dbReference type="Pfam" id="PF01425">
    <property type="entry name" value="Amidase"/>
    <property type="match status" value="1"/>
</dbReference>
<evidence type="ECO:0000313" key="4">
    <source>
        <dbReference type="Proteomes" id="UP000285961"/>
    </source>
</evidence>
<feature type="non-terminal residue" evidence="3">
    <location>
        <position position="352"/>
    </location>
</feature>